<proteinExistence type="predicted"/>
<dbReference type="EMBL" id="MN738838">
    <property type="protein sequence ID" value="QHT39104.1"/>
    <property type="molecule type" value="Genomic_DNA"/>
</dbReference>
<evidence type="ECO:0000313" key="1">
    <source>
        <dbReference type="EMBL" id="QHT39104.1"/>
    </source>
</evidence>
<accession>A0A6C0FDK3</accession>
<reference evidence="1" key="1">
    <citation type="journal article" date="2020" name="Nature">
        <title>Giant virus diversity and host interactions through global metagenomics.</title>
        <authorList>
            <person name="Schulz F."/>
            <person name="Roux S."/>
            <person name="Paez-Espino D."/>
            <person name="Jungbluth S."/>
            <person name="Walsh D.A."/>
            <person name="Denef V.J."/>
            <person name="McMahon K.D."/>
            <person name="Konstantinidis K.T."/>
            <person name="Eloe-Fadrosh E.A."/>
            <person name="Kyrpides N.C."/>
            <person name="Woyke T."/>
        </authorList>
    </citation>
    <scope>NUCLEOTIDE SEQUENCE</scope>
    <source>
        <strain evidence="1">GVMAG-S-ERX556126-94</strain>
    </source>
</reference>
<organism evidence="1">
    <name type="scientific">viral metagenome</name>
    <dbReference type="NCBI Taxonomy" id="1070528"/>
    <lineage>
        <taxon>unclassified sequences</taxon>
        <taxon>metagenomes</taxon>
        <taxon>organismal metagenomes</taxon>
    </lineage>
</organism>
<sequence>MDIDLETCILAFLIGFALHLLVNKVFIVEEGVYNPKTGGGINPKCPTYDPNACGEGKEYRCFNTQERAIACDRDFDWCNKNKFRWCGEDYGPTYVSEYLFDGSDFDNTSNSVFTSYLKDIYKNNREKIWTENLSPSNIHYPPPISVQSISITINSDSGTKTLKLDRLLMWFDGRLILTSSDILNKYRTEQLYDIDGIPPDVKLNSVEFHTTDSDCVGGRFFITIDGINSNCPIKNTEIRDYTIYGVDNSQDNSQDETYSLRVDFGYKEPNINHTIGGREPSTYFWENPSNPAISYGNGIKGISIEYKY</sequence>
<name>A0A6C0FDK3_9ZZZZ</name>
<protein>
    <submittedName>
        <fullName evidence="1">Uncharacterized protein</fullName>
    </submittedName>
</protein>
<dbReference type="AlphaFoldDB" id="A0A6C0FDK3"/>